<dbReference type="EMBL" id="JAYFUL010000024">
    <property type="protein sequence ID" value="MEA5259044.1"/>
    <property type="molecule type" value="Genomic_DNA"/>
</dbReference>
<gene>
    <name evidence="1" type="ORF">VB264_14705</name>
</gene>
<comment type="caution">
    <text evidence="1">The sequence shown here is derived from an EMBL/GenBank/DDBJ whole genome shotgun (WGS) entry which is preliminary data.</text>
</comment>
<evidence type="ECO:0000313" key="2">
    <source>
        <dbReference type="Proteomes" id="UP001304671"/>
    </source>
</evidence>
<accession>A0ABU5QQN4</accession>
<dbReference type="RefSeq" id="WP_323250559.1">
    <property type="nucleotide sequence ID" value="NZ_JAYFUL010000024.1"/>
</dbReference>
<protein>
    <recommendedName>
        <fullName evidence="3">Restriction endonuclease</fullName>
    </recommendedName>
</protein>
<evidence type="ECO:0000313" key="1">
    <source>
        <dbReference type="EMBL" id="MEA5259044.1"/>
    </source>
</evidence>
<reference evidence="1 2" key="1">
    <citation type="submission" date="2023-12" db="EMBL/GenBank/DDBJ databases">
        <title>Novel species of the genus Arcicella isolated from rivers.</title>
        <authorList>
            <person name="Lu H."/>
        </authorList>
    </citation>
    <scope>NUCLEOTIDE SEQUENCE [LARGE SCALE GENOMIC DNA]</scope>
    <source>
        <strain evidence="1 2">LMG 21963</strain>
    </source>
</reference>
<keyword evidence="2" id="KW-1185">Reference proteome</keyword>
<evidence type="ECO:0008006" key="3">
    <source>
        <dbReference type="Google" id="ProtNLM"/>
    </source>
</evidence>
<proteinExistence type="predicted"/>
<name>A0ABU5QQN4_9BACT</name>
<sequence length="561" mass="66395">MVEKILVREYLSSLKEDGELDYIFVFLLESMGFEIITTPKQSKGQSQYGKDIVALGEVRGVKYCWNFELKGYADKDINSNSFNKDDGIRMSLQEIKDVAYQNKSYPDFDKLQKKIVLVHNGIVKENFKPQFNGFIEQNFEGGVFEDWDIYRLTDLFSEHLFGEYLLADDKNAYAFKRLLMFLDVPDYNFEDLEILFSNIIQEYRTNSNERQRLKMFATLNLLMMIVWSYARQKDNLNSAKHCINYIILNTWEFLLANDFENSQKHKKNYNSLLQTQLLFFDEYFSKTWEVASFKNGLFIPSGLGFENIGYPIRAFEYMDNLVYYYELKNAFMGDNELVNLQKSQKDTLMVFINNNQKGCCKPIFDNHFIPIFNLVDFFLSSVECSQEDVNFIARYIKDCIEQITIRKQIKGIFPYHGYNMDSLIHLEATNEKQKDYPDTSSLLIPYLLEMLAIFSLDELYDEYNKFLEKELSFQTAIPNFEGYPDFEQRFFKGHLHNEYNIEFSVKLPSTLQEYKESLNKKKAKKVLFRTEKAGYGFLMTLARSFYKNEPFPDDWRCWLGE</sequence>
<dbReference type="Proteomes" id="UP001304671">
    <property type="component" value="Unassembled WGS sequence"/>
</dbReference>
<organism evidence="1 2">
    <name type="scientific">Arcicella aquatica</name>
    <dbReference type="NCBI Taxonomy" id="217141"/>
    <lineage>
        <taxon>Bacteria</taxon>
        <taxon>Pseudomonadati</taxon>
        <taxon>Bacteroidota</taxon>
        <taxon>Cytophagia</taxon>
        <taxon>Cytophagales</taxon>
        <taxon>Flectobacillaceae</taxon>
        <taxon>Arcicella</taxon>
    </lineage>
</organism>